<evidence type="ECO:0000256" key="2">
    <source>
        <dbReference type="SAM" id="MobiDB-lite"/>
    </source>
</evidence>
<dbReference type="InterPro" id="IPR042095">
    <property type="entry name" value="SUMF_sf"/>
</dbReference>
<reference evidence="4 5" key="1">
    <citation type="journal article" date="2018" name="PLoS Pathog.">
        <title>Evolution of structural diversity of trichothecenes, a family of toxins produced by plant pathogenic and entomopathogenic fungi.</title>
        <authorList>
            <person name="Proctor R.H."/>
            <person name="McCormick S.P."/>
            <person name="Kim H.S."/>
            <person name="Cardoza R.E."/>
            <person name="Stanley A.M."/>
            <person name="Lindo L."/>
            <person name="Kelly A."/>
            <person name="Brown D.W."/>
            <person name="Lee T."/>
            <person name="Vaughan M.M."/>
            <person name="Alexander N.J."/>
            <person name="Busman M."/>
            <person name="Gutierrez S."/>
        </authorList>
    </citation>
    <scope>NUCLEOTIDE SEQUENCE [LARGE SCALE GENOMIC DNA]</scope>
    <source>
        <strain evidence="4 5">NRRL 20695</strain>
    </source>
</reference>
<dbReference type="Gene3D" id="3.40.50.300">
    <property type="entry name" value="P-loop containing nucleotide triphosphate hydrolases"/>
    <property type="match status" value="2"/>
</dbReference>
<dbReference type="InterPro" id="IPR056884">
    <property type="entry name" value="NPHP3-like_N"/>
</dbReference>
<keyword evidence="5" id="KW-1185">Reference proteome</keyword>
<dbReference type="PANTHER" id="PTHR10039">
    <property type="entry name" value="AMELOGENIN"/>
    <property type="match status" value="1"/>
</dbReference>
<name>A0A395T684_9HYPO</name>
<dbReference type="STRING" id="694270.A0A395T684"/>
<keyword evidence="4" id="KW-0418">Kinase</keyword>
<evidence type="ECO:0000259" key="3">
    <source>
        <dbReference type="SMART" id="SM00382"/>
    </source>
</evidence>
<dbReference type="Gene3D" id="3.40.30.10">
    <property type="entry name" value="Glutaredoxin"/>
    <property type="match status" value="1"/>
</dbReference>
<keyword evidence="1" id="KW-0677">Repeat</keyword>
<dbReference type="Gene3D" id="1.25.40.10">
    <property type="entry name" value="Tetratricopeptide repeat domain"/>
    <property type="match status" value="1"/>
</dbReference>
<dbReference type="InterPro" id="IPR003593">
    <property type="entry name" value="AAA+_ATPase"/>
</dbReference>
<feature type="domain" description="AAA+ ATPase" evidence="3">
    <location>
        <begin position="899"/>
        <end position="1106"/>
    </location>
</feature>
<comment type="caution">
    <text evidence="4">The sequence shown here is derived from an EMBL/GenBank/DDBJ whole genome shotgun (WGS) entry which is preliminary data.</text>
</comment>
<feature type="region of interest" description="Disordered" evidence="2">
    <location>
        <begin position="546"/>
        <end position="569"/>
    </location>
</feature>
<dbReference type="PROSITE" id="PS00675">
    <property type="entry name" value="SIGMA54_INTERACT_1"/>
    <property type="match status" value="1"/>
</dbReference>
<dbReference type="Pfam" id="PF06110">
    <property type="entry name" value="TXD17-like_Trx"/>
    <property type="match status" value="1"/>
</dbReference>
<proteinExistence type="predicted"/>
<keyword evidence="4" id="KW-0808">Transferase</keyword>
<dbReference type="Pfam" id="PF03781">
    <property type="entry name" value="FGE-sulfatase"/>
    <property type="match status" value="1"/>
</dbReference>
<feature type="domain" description="AAA+ ATPase" evidence="3">
    <location>
        <begin position="74"/>
        <end position="288"/>
    </location>
</feature>
<dbReference type="Pfam" id="PF24883">
    <property type="entry name" value="NPHP3_N"/>
    <property type="match status" value="1"/>
</dbReference>
<dbReference type="SUPFAM" id="SSF56436">
    <property type="entry name" value="C-type lectin-like"/>
    <property type="match status" value="1"/>
</dbReference>
<dbReference type="InterPro" id="IPR016187">
    <property type="entry name" value="CTDL_fold"/>
</dbReference>
<protein>
    <submittedName>
        <fullName evidence="4">Serine threonine-kinase pkn1</fullName>
    </submittedName>
</protein>
<dbReference type="InterPro" id="IPR011990">
    <property type="entry name" value="TPR-like_helical_dom_sf"/>
</dbReference>
<dbReference type="OrthoDB" id="1658288at2759"/>
<dbReference type="InterPro" id="IPR027417">
    <property type="entry name" value="P-loop_NTPase"/>
</dbReference>
<gene>
    <name evidence="4" type="ORF">FLONG3_1990</name>
</gene>
<dbReference type="InterPro" id="IPR025662">
    <property type="entry name" value="Sigma_54_int_dom_ATP-bd_1"/>
</dbReference>
<dbReference type="Gene3D" id="3.90.1580.10">
    <property type="entry name" value="paralog of FGE (formylglycine-generating enzyme)"/>
    <property type="match status" value="1"/>
</dbReference>
<evidence type="ECO:0000256" key="1">
    <source>
        <dbReference type="ARBA" id="ARBA00022737"/>
    </source>
</evidence>
<organism evidence="4 5">
    <name type="scientific">Fusarium longipes</name>
    <dbReference type="NCBI Taxonomy" id="694270"/>
    <lineage>
        <taxon>Eukaryota</taxon>
        <taxon>Fungi</taxon>
        <taxon>Dikarya</taxon>
        <taxon>Ascomycota</taxon>
        <taxon>Pezizomycotina</taxon>
        <taxon>Sordariomycetes</taxon>
        <taxon>Hypocreomycetidae</taxon>
        <taxon>Hypocreales</taxon>
        <taxon>Nectriaceae</taxon>
        <taxon>Fusarium</taxon>
    </lineage>
</organism>
<dbReference type="SMART" id="SM00382">
    <property type="entry name" value="AAA"/>
    <property type="match status" value="2"/>
</dbReference>
<dbReference type="EMBL" id="PXOG01000039">
    <property type="protein sequence ID" value="RGP79919.1"/>
    <property type="molecule type" value="Genomic_DNA"/>
</dbReference>
<evidence type="ECO:0000313" key="4">
    <source>
        <dbReference type="EMBL" id="RGP79919.1"/>
    </source>
</evidence>
<dbReference type="InterPro" id="IPR005532">
    <property type="entry name" value="SUMF_dom"/>
</dbReference>
<sequence>MEDWSSVKQNGAALGQETLFTTVKDERVPLSEGYIPLLVNLTVEDKAAKGLRKHKGGNEREKPVYVSALEAVQDNRFLLLTGESGSGKTTFARYLLYCHAVNLFNSERKEIVRNEDGQRRDENVNGIRIVPLLVTITNMQDLMAFDGRLLATLKSWESRENRLADYELLVILDGIENAGNQAMEYLVSIATAISRNSHVRLLVLNTDGISQDWILPTGFSKLQILPLLVVQRQELTRKLDLDTDFGSGIAASRPAIFALSLAAGHVGDSGESALDTWLRIRFPSPEIRQAILRAAHDDWSGDRKSQVHPLASAATRWPFAWCTAVQELLVAAQLETSSFQKILEVFDKDENAATPVIRSLLHRFGKGEKQQKLISELLNLQDNGATGDKGYYAALVACEFIDPNDKPLVTHISNILSNMLNLGALPISRRILAGRYLSLFGDPRDLTDLVDIPGGASIFGSTNHPNSNPVHELYLESFKIGVFPVVNRDYAEFVKQTSRAWPSQDAHDPYSQNKPATDLTWHDARAYCQWLTQNWRKTGKIKSNETVQLPSEPQWERAARGNQQESQADQNIYPWGTNFTPSLSNCDELALNDKCAVGLFPHSGSPFGCYDMTGQIVSTMPIINDVQLSSPRDLIPLVKGGEPIYVILTSSNDEETGAPWCSDVRAALPFLKGIFHNQEGPKAIYESVGPRPGWKRPDNAHKAIVGVIAAVPGLIEIIKAVSTAVRGLTKGKVAVKTTQELLTQLQDLESILQDIKNRWKPGGSDQLRLERLVPSLKQLKTELISLRLVLQNSSITKEPSRYLKKALFLSTGLEKSLSESFIKLSQLKTSLTLLIAHRQDAITQDLVIKSYATRRLELKGLLQPSSTNFIPNKTAGTCDWIWSHSTFCNWLQASSGSYFDRVLCVFGTKGCGKSVLVKATSEAFKTKNKIALHFSFWSGSEAQQKLLNLLRTLVWQISGHIKDENLEQISQPCIKSPVLDAHVLVNVLRISLSLIKEKVYFIIDGIDESSDDWNDRIGGSLSTVLDLAKDHNNLHVLLSGRASSMRTVLKKSCPKLEITASLIRDDLQKVITAELDTSLAMHSQVIRDMIQESLKARSHIMFLWVTLVLKELGRCFSVEEVRQTLTHVPHDLDREYHRLFAQHMAHTRGTNSKPSTSMKRARYLLYALLACPEPMTDQDLCYAYASQCNSSGTIDDDLITVDGIMDACGDFLAVTEDRYHLIHASVSEFLLRSEDKWNLEDSEISYFRVDLTEAHESMRSACFKYIESIDLGYPLTDDGVSVLQSRFPFLPYVAKFLPFYLTQVQDRKRQSRKEAFEPFGTHHFSVFAEYLMVTVHNTIHNQQADFADHWIELVMSGAVFKDVAVHFNSELRRRLQLFGVQHERYQSWLHLAVFFQPDTENTASVFSRPVTIVSRKSRTSKAVDSAILSSIPEHVGQSQGLAVQRLSQSLGAVSGLFTVLKNSTGNLIASTTEPLSIPMILLATTVARQQKKWPLAERLAVTLVRKTSGHRNFYELCGLLSLASIKIHINEDYSKDVENMVQNATEIANRLPDRPHIEILKVEAYTLLIKVLACTDRPEQAIECAQLLERAIGKNREKCRSLVWDYSLGHTKRGFAWRVDMLHTAASWLQSAGAYAAAADFTSQAIDIFNMSGAEPNSELLNLYNTQMMALYDSRNFTKLLSTGDKHLEVFQKCGPKASNIHTRWTLRSVQSDAFAAMGDEGEATRCCCEAADEVHRLGVNLVQQGYEPWLVDLAKDLAHFGQYDKSVSLCHELLKAKQLSSRRGAKLDRDTMLDKLQPLVSKLTALSLVGPDYTRFLRCYSLLYLIHDLDDDEDESDWLYSEALKPNENVPRYKDNSPLLLLLYIETCLHDDIDSLRASLGYEALAQFYFDQECLEAASIVAHDAASRLLSNFSLDDITTYREISTIFLISGDVFKSKAWLALSYEKQRDSASTITEIFKIELDYASRNFFMTTAWGKQIEYGNVRDSFIERAWDHLMRAIEVEKLYIYLQPVEVNGWSAYQDFDHGKIDPNENDATVADDGAEIEYRDNDDGEAGDMYDSKELRDETIYYLRTQMEELGNSDIMTKVKTEFESEMTELRELKRSNSQVLLRKPEEPRRRETISYIRRDADFTV</sequence>
<dbReference type="Proteomes" id="UP000266234">
    <property type="component" value="Unassembled WGS sequence"/>
</dbReference>
<evidence type="ECO:0000313" key="5">
    <source>
        <dbReference type="Proteomes" id="UP000266234"/>
    </source>
</evidence>
<dbReference type="InterPro" id="IPR010357">
    <property type="entry name" value="TXNDC17_dom"/>
</dbReference>
<dbReference type="PANTHER" id="PTHR10039:SF14">
    <property type="entry name" value="NACHT DOMAIN-CONTAINING PROTEIN"/>
    <property type="match status" value="1"/>
</dbReference>
<dbReference type="GO" id="GO:0016301">
    <property type="term" value="F:kinase activity"/>
    <property type="evidence" value="ECO:0007669"/>
    <property type="project" value="UniProtKB-KW"/>
</dbReference>
<dbReference type="SUPFAM" id="SSF52540">
    <property type="entry name" value="P-loop containing nucleoside triphosphate hydrolases"/>
    <property type="match status" value="2"/>
</dbReference>
<accession>A0A395T684</accession>